<keyword evidence="4" id="KW-1185">Reference proteome</keyword>
<proteinExistence type="predicted"/>
<comment type="caution">
    <text evidence="3">The sequence shown here is derived from an EMBL/GenBank/DDBJ whole genome shotgun (WGS) entry which is preliminary data.</text>
</comment>
<keyword evidence="2" id="KW-0472">Membrane</keyword>
<evidence type="ECO:0000313" key="4">
    <source>
        <dbReference type="Proteomes" id="UP001260872"/>
    </source>
</evidence>
<organism evidence="3 4">
    <name type="scientific">Nesterenkonia flava</name>
    <dbReference type="NCBI Taxonomy" id="469799"/>
    <lineage>
        <taxon>Bacteria</taxon>
        <taxon>Bacillati</taxon>
        <taxon>Actinomycetota</taxon>
        <taxon>Actinomycetes</taxon>
        <taxon>Micrococcales</taxon>
        <taxon>Micrococcaceae</taxon>
        <taxon>Nesterenkonia</taxon>
    </lineage>
</organism>
<protein>
    <submittedName>
        <fullName evidence="3">Uncharacterized protein</fullName>
    </submittedName>
</protein>
<feature type="compositionally biased region" description="Acidic residues" evidence="1">
    <location>
        <begin position="450"/>
        <end position="464"/>
    </location>
</feature>
<evidence type="ECO:0000256" key="2">
    <source>
        <dbReference type="SAM" id="Phobius"/>
    </source>
</evidence>
<feature type="region of interest" description="Disordered" evidence="1">
    <location>
        <begin position="421"/>
        <end position="465"/>
    </location>
</feature>
<sequence>MDSPQMHPSEIHRIGNTETLKDSKELNTMDAQDQTASRGEFVLKCPYRLMAVIALTGLLAFWLIPLAQAAEPAESEDGSVDEAGQGLQLSGERVTGGSNAGDAHPLSPGAAYLDTLSSGTLYYRIPKEHEGSALHVSVAFGEQREEPDYMGADVQLSTWESTRCASGSVSTAEMNTRDRLGSTYLIAGPEPETLLEPEQETDPDAEPAEDPCGEAGELVLSISPFDPESGLIGEDFEIAVFEEPSPINAQDFDAEAPEYDHHWTDMGRNVSGAQPVSPGASFDDAPALDPGTTYDSSISPGEVQVFRVPVEWNERLQAEAFFPEPGDSLSEELSGMGSVSLAAFSPMRGMAHGDFSTVSTSSATELRTHTSPVWWNSRFARGGNSTALAGDFYLVMAADPHDDGDSPEIPYRLTLQTYEEDGAPTPEYPEGTTSTPQIAGAEQPGNGDSTSEDEEASADGEEPTAVERLRSIGDSPGILISLGAFGLLLMAAGGLFLARTMRRH</sequence>
<feature type="transmembrane region" description="Helical" evidence="2">
    <location>
        <begin position="478"/>
        <end position="498"/>
    </location>
</feature>
<evidence type="ECO:0000256" key="1">
    <source>
        <dbReference type="SAM" id="MobiDB-lite"/>
    </source>
</evidence>
<keyword evidence="2" id="KW-1133">Transmembrane helix</keyword>
<dbReference type="Proteomes" id="UP001260872">
    <property type="component" value="Unassembled WGS sequence"/>
</dbReference>
<gene>
    <name evidence="3" type="ORF">RH857_01040</name>
</gene>
<name>A0ABU1FQ16_9MICC</name>
<accession>A0ABU1FQ16</accession>
<keyword evidence="2" id="KW-0812">Transmembrane</keyword>
<dbReference type="EMBL" id="JAVKGT010000002">
    <property type="protein sequence ID" value="MDR5710729.1"/>
    <property type="molecule type" value="Genomic_DNA"/>
</dbReference>
<reference evidence="4" key="1">
    <citation type="submission" date="2023-07" db="EMBL/GenBank/DDBJ databases">
        <title>Description of three actinobacteria isolated from air of manufacturing shop in a pharmaceutical factory.</title>
        <authorList>
            <person name="Zhang D.-F."/>
        </authorList>
    </citation>
    <scope>NUCLEOTIDE SEQUENCE [LARGE SCALE GENOMIC DNA]</scope>
    <source>
        <strain evidence="4">CCTCC AB 207010</strain>
    </source>
</reference>
<evidence type="ECO:0000313" key="3">
    <source>
        <dbReference type="EMBL" id="MDR5710729.1"/>
    </source>
</evidence>